<reference evidence="3" key="1">
    <citation type="journal article" date="2019" name="Microbiology">
        <title>Complete Genome Sequence of an Uncultured Bacterium of the Candidate Phylum Bipolaricaulota.</title>
        <authorList>
            <person name="Kadnikov V.V."/>
            <person name="Mardanov A.V."/>
            <person name="Beletsky A.V."/>
            <person name="Frank Y.A."/>
            <person name="Karnachuk O.V."/>
            <person name="Ravin N.V."/>
        </authorList>
    </citation>
    <scope>NUCLEOTIDE SEQUENCE [LARGE SCALE GENOMIC DNA]</scope>
</reference>
<feature type="transmembrane region" description="Helical" evidence="1">
    <location>
        <begin position="12"/>
        <end position="32"/>
    </location>
</feature>
<gene>
    <name evidence="2" type="ORF">SYNTR_1737</name>
</gene>
<dbReference type="EMBL" id="CP046457">
    <property type="protein sequence ID" value="QGU00331.1"/>
    <property type="molecule type" value="Genomic_DNA"/>
</dbReference>
<keyword evidence="1" id="KW-1133">Transmembrane helix</keyword>
<organism evidence="2 3">
    <name type="scientific">Candidatus Syntrophocurvum alkaliphilum</name>
    <dbReference type="NCBI Taxonomy" id="2293317"/>
    <lineage>
        <taxon>Bacteria</taxon>
        <taxon>Bacillati</taxon>
        <taxon>Bacillota</taxon>
        <taxon>Clostridia</taxon>
        <taxon>Eubacteriales</taxon>
        <taxon>Syntrophomonadaceae</taxon>
        <taxon>Candidatus Syntrophocurvum</taxon>
    </lineage>
</organism>
<sequence length="45" mass="5064">MSPAYILPSTRTIQSALVISLFLIVSSFSWSLDKNTDIIKLFCSR</sequence>
<accession>A0A6I6DGW4</accession>
<evidence type="ECO:0000256" key="1">
    <source>
        <dbReference type="SAM" id="Phobius"/>
    </source>
</evidence>
<evidence type="ECO:0000313" key="3">
    <source>
        <dbReference type="Proteomes" id="UP000426444"/>
    </source>
</evidence>
<dbReference type="Proteomes" id="UP000426444">
    <property type="component" value="Chromosome"/>
</dbReference>
<dbReference type="KEGG" id="salq:SYNTR_1737"/>
<keyword evidence="3" id="KW-1185">Reference proteome</keyword>
<evidence type="ECO:0000313" key="2">
    <source>
        <dbReference type="EMBL" id="QGU00331.1"/>
    </source>
</evidence>
<name>A0A6I6DGW4_9FIRM</name>
<keyword evidence="1" id="KW-0472">Membrane</keyword>
<dbReference type="AlphaFoldDB" id="A0A6I6DGW4"/>
<protein>
    <submittedName>
        <fullName evidence="2">Uncharacterized protein</fullName>
    </submittedName>
</protein>
<proteinExistence type="predicted"/>
<keyword evidence="1" id="KW-0812">Transmembrane</keyword>